<dbReference type="NCBIfam" id="NF043029">
    <property type="entry name" value="T4SS_AnkY"/>
    <property type="match status" value="1"/>
</dbReference>
<dbReference type="SMART" id="SM00248">
    <property type="entry name" value="ANK"/>
    <property type="match status" value="2"/>
</dbReference>
<evidence type="ECO:0000313" key="3">
    <source>
        <dbReference type="EMBL" id="PPK32753.1"/>
    </source>
</evidence>
<dbReference type="Gene3D" id="1.25.40.20">
    <property type="entry name" value="Ankyrin repeat-containing domain"/>
    <property type="match status" value="1"/>
</dbReference>
<dbReference type="Proteomes" id="UP000239239">
    <property type="component" value="Unassembled WGS sequence"/>
</dbReference>
<protein>
    <submittedName>
        <fullName evidence="3">Ankyrin repeat domain-containing protein</fullName>
    </submittedName>
</protein>
<proteinExistence type="predicted"/>
<keyword evidence="2" id="KW-0040">ANK repeat</keyword>
<evidence type="ECO:0000313" key="4">
    <source>
        <dbReference type="Proteomes" id="UP000239239"/>
    </source>
</evidence>
<gene>
    <name evidence="3" type="ORF">C3928_02680</name>
</gene>
<comment type="caution">
    <text evidence="3">The sequence shown here is derived from an EMBL/GenBank/DDBJ whole genome shotgun (WGS) entry which is preliminary data.</text>
</comment>
<dbReference type="Pfam" id="PF12796">
    <property type="entry name" value="Ank_2"/>
    <property type="match status" value="1"/>
</dbReference>
<dbReference type="OrthoDB" id="5642684at2"/>
<dbReference type="PROSITE" id="PS50088">
    <property type="entry name" value="ANK_REPEAT"/>
    <property type="match status" value="2"/>
</dbReference>
<organism evidence="3 4">
    <name type="scientific">Legionella pneumophila</name>
    <dbReference type="NCBI Taxonomy" id="446"/>
    <lineage>
        <taxon>Bacteria</taxon>
        <taxon>Pseudomonadati</taxon>
        <taxon>Pseudomonadota</taxon>
        <taxon>Gammaproteobacteria</taxon>
        <taxon>Legionellales</taxon>
        <taxon>Legionellaceae</taxon>
        <taxon>Legionella</taxon>
    </lineage>
</organism>
<keyword evidence="1" id="KW-0677">Repeat</keyword>
<dbReference type="PROSITE" id="PS50297">
    <property type="entry name" value="ANK_REP_REGION"/>
    <property type="match status" value="2"/>
</dbReference>
<accession>A0A2S6F5P8</accession>
<name>A0A2S6F5P8_LEGPN</name>
<dbReference type="InterPro" id="IPR036770">
    <property type="entry name" value="Ankyrin_rpt-contain_sf"/>
</dbReference>
<evidence type="ECO:0000256" key="1">
    <source>
        <dbReference type="ARBA" id="ARBA00022737"/>
    </source>
</evidence>
<dbReference type="AlphaFoldDB" id="A0A2S6F5P8"/>
<reference evidence="3 4" key="1">
    <citation type="submission" date="2018-02" db="EMBL/GenBank/DDBJ databases">
        <title>Draft genome sequences of four Legionella pneumophila clinical strains isolated in Ontario.</title>
        <authorList>
            <person name="Fortuna A."/>
            <person name="Ramnarine R."/>
            <person name="Li A."/>
            <person name="Frantz C."/>
            <person name="Mallo G."/>
        </authorList>
    </citation>
    <scope>NUCLEOTIDE SEQUENCE [LARGE SCALE GENOMIC DNA]</scope>
    <source>
        <strain evidence="3 4">LG61</strain>
    </source>
</reference>
<dbReference type="PANTHER" id="PTHR24171">
    <property type="entry name" value="ANKYRIN REPEAT DOMAIN-CONTAINING PROTEIN 39-RELATED"/>
    <property type="match status" value="1"/>
</dbReference>
<dbReference type="EMBL" id="PQWY01000004">
    <property type="protein sequence ID" value="PPK32753.1"/>
    <property type="molecule type" value="Genomic_DNA"/>
</dbReference>
<dbReference type="InterPro" id="IPR002110">
    <property type="entry name" value="Ankyrin_rpt"/>
</dbReference>
<dbReference type="InterPro" id="IPR050018">
    <property type="entry name" value="T4SS_AnkY"/>
</dbReference>
<sequence length="568" mass="62231">MHSLYLDMVKVMAKIILVYANCVNSTAKGDFALAGQIAKDLVREKTSDDIDVVLTSTLDGVARFESLYGKAVDGRVMIEGTSVGLCALELFDSVDNEVVAFIEANRCKYAPSDILKRVLSPDSKFLFIGAANQKAIAKGDKYTKSWLYISHKGDQPNVYEHFDEDDSLIQSVGLGDDRLGLPSLPKVDELPKMNSTQSQKIPSGEYGFMYLAAVHGIDDVYLMNQYMSLTGMGQYVLVGEYAKQSKEVQMALHSLQYKGSSVSLTVPQIFFHDSVDNCLMRNMVSKSSGPLVVSTGVMSSIEAMQDGKLTYYQTMSNNTQFVASYLIAVKSICSSDTTLFGSMPKLIIDLSNLLFAEKPLKESQVNEIKTLLSMSSVTSRLGEMNKRIIAKANGTVAGELLSFIGKPKTTQSHKQCISVCMSLRKSGETTSPIFDQALRRAAAWGRLFELKVLIASMSTSDLNKKDKTGNQYTALHWAVMQGHLDCARLLVKSGASVDIQDKSGKSPLHYAIKRGDKETIKLLVQAGASLEIMDDSGAKPCDGSESWVPEYIKSCYEKSGHNKSSSLF</sequence>
<dbReference type="SUPFAM" id="SSF48403">
    <property type="entry name" value="Ankyrin repeat"/>
    <property type="match status" value="1"/>
</dbReference>
<dbReference type="RefSeq" id="WP_027228933.1">
    <property type="nucleotide sequence ID" value="NZ_CP017601.1"/>
</dbReference>
<evidence type="ECO:0000256" key="2">
    <source>
        <dbReference type="ARBA" id="ARBA00023043"/>
    </source>
</evidence>